<feature type="transmembrane region" description="Helical" evidence="9">
    <location>
        <begin position="18"/>
        <end position="36"/>
    </location>
</feature>
<feature type="transmembrane region" description="Helical" evidence="9">
    <location>
        <begin position="231"/>
        <end position="257"/>
    </location>
</feature>
<feature type="transmembrane region" description="Helical" evidence="9">
    <location>
        <begin position="43"/>
        <end position="60"/>
    </location>
</feature>
<feature type="transmembrane region" description="Helical" evidence="9">
    <location>
        <begin position="296"/>
        <end position="317"/>
    </location>
</feature>
<evidence type="ECO:0000256" key="5">
    <source>
        <dbReference type="ARBA" id="ARBA00022692"/>
    </source>
</evidence>
<evidence type="ECO:0000256" key="8">
    <source>
        <dbReference type="SAM" id="MobiDB-lite"/>
    </source>
</evidence>
<dbReference type="Pfam" id="PF01594">
    <property type="entry name" value="AI-2E_transport"/>
    <property type="match status" value="1"/>
</dbReference>
<keyword evidence="11" id="KW-1185">Reference proteome</keyword>
<feature type="transmembrane region" description="Helical" evidence="9">
    <location>
        <begin position="72"/>
        <end position="92"/>
    </location>
</feature>
<evidence type="ECO:0000256" key="9">
    <source>
        <dbReference type="SAM" id="Phobius"/>
    </source>
</evidence>
<evidence type="ECO:0000313" key="11">
    <source>
        <dbReference type="Proteomes" id="UP001501480"/>
    </source>
</evidence>
<evidence type="ECO:0000256" key="2">
    <source>
        <dbReference type="ARBA" id="ARBA00009773"/>
    </source>
</evidence>
<evidence type="ECO:0000256" key="4">
    <source>
        <dbReference type="ARBA" id="ARBA00022475"/>
    </source>
</evidence>
<gene>
    <name evidence="10" type="ORF">GCM10009821_25490</name>
</gene>
<feature type="transmembrane region" description="Helical" evidence="9">
    <location>
        <begin position="323"/>
        <end position="343"/>
    </location>
</feature>
<feature type="region of interest" description="Disordered" evidence="8">
    <location>
        <begin position="353"/>
        <end position="399"/>
    </location>
</feature>
<dbReference type="RefSeq" id="WP_344329410.1">
    <property type="nucleotide sequence ID" value="NZ_BAAAPY010000010.1"/>
</dbReference>
<accession>A0ABN2W5A5</accession>
<dbReference type="EMBL" id="BAAAPY010000010">
    <property type="protein sequence ID" value="GAA2083307.1"/>
    <property type="molecule type" value="Genomic_DNA"/>
</dbReference>
<dbReference type="Proteomes" id="UP001501480">
    <property type="component" value="Unassembled WGS sequence"/>
</dbReference>
<dbReference type="PANTHER" id="PTHR21716:SF53">
    <property type="entry name" value="PERMEASE PERM-RELATED"/>
    <property type="match status" value="1"/>
</dbReference>
<sequence>MSSEPYRVPPGVEIATQWAWRIIIIGAAGYGILWLLRFFSQVTVPIAIALLGAALAVGAVDRLERWGVPRLVAALSVVVGLLVAFFGLLTLVGQQLSTQFAELRVQVVAGIDEIQTWAKEGPLGLTDSQISEAIERVQDAIENFGQNGAVGRVASFGTSLTYFVAGFFIALFAAFFFLYQGRRIWAFVVVLFPRDARAKLHSSGLAAWQSLTAFVRATVIVAFIDAVGIGIAAWLLGVPLAFAIAVLVFLLAFIPIVGALLSGFVAVAVALVAQGPLTALFMLLAVVAVQQIESQVLHPFLMGAFVAVHPLGILLAITAGITVSGIFGALISVPIVAALNGVVRHLAETARAPLEPDGLPERRPPDASTSADLRADADAGADADEAGAGSDDDGRTRES</sequence>
<comment type="caution">
    <text evidence="10">The sequence shown here is derived from an EMBL/GenBank/DDBJ whole genome shotgun (WGS) entry which is preliminary data.</text>
</comment>
<reference evidence="10 11" key="1">
    <citation type="journal article" date="2019" name="Int. J. Syst. Evol. Microbiol.">
        <title>The Global Catalogue of Microorganisms (GCM) 10K type strain sequencing project: providing services to taxonomists for standard genome sequencing and annotation.</title>
        <authorList>
            <consortium name="The Broad Institute Genomics Platform"/>
            <consortium name="The Broad Institute Genome Sequencing Center for Infectious Disease"/>
            <person name="Wu L."/>
            <person name="Ma J."/>
        </authorList>
    </citation>
    <scope>NUCLEOTIDE SEQUENCE [LARGE SCALE GENOMIC DNA]</scope>
    <source>
        <strain evidence="10 11">JCM 15749</strain>
    </source>
</reference>
<evidence type="ECO:0000256" key="3">
    <source>
        <dbReference type="ARBA" id="ARBA00022448"/>
    </source>
</evidence>
<evidence type="ECO:0000313" key="10">
    <source>
        <dbReference type="EMBL" id="GAA2083307.1"/>
    </source>
</evidence>
<dbReference type="PANTHER" id="PTHR21716">
    <property type="entry name" value="TRANSMEMBRANE PROTEIN"/>
    <property type="match status" value="1"/>
</dbReference>
<organism evidence="10 11">
    <name type="scientific">Aeromicrobium halocynthiae</name>
    <dbReference type="NCBI Taxonomy" id="560557"/>
    <lineage>
        <taxon>Bacteria</taxon>
        <taxon>Bacillati</taxon>
        <taxon>Actinomycetota</taxon>
        <taxon>Actinomycetes</taxon>
        <taxon>Propionibacteriales</taxon>
        <taxon>Nocardioidaceae</taxon>
        <taxon>Aeromicrobium</taxon>
    </lineage>
</organism>
<protein>
    <submittedName>
        <fullName evidence="10">AI-2E family transporter</fullName>
    </submittedName>
</protein>
<keyword evidence="6 9" id="KW-1133">Transmembrane helix</keyword>
<feature type="transmembrane region" description="Helical" evidence="9">
    <location>
        <begin position="263"/>
        <end position="289"/>
    </location>
</feature>
<feature type="transmembrane region" description="Helical" evidence="9">
    <location>
        <begin position="160"/>
        <end position="180"/>
    </location>
</feature>
<name>A0ABN2W5A5_9ACTN</name>
<keyword evidence="3" id="KW-0813">Transport</keyword>
<keyword evidence="7 9" id="KW-0472">Membrane</keyword>
<proteinExistence type="inferred from homology"/>
<evidence type="ECO:0000256" key="7">
    <source>
        <dbReference type="ARBA" id="ARBA00023136"/>
    </source>
</evidence>
<dbReference type="InterPro" id="IPR002549">
    <property type="entry name" value="AI-2E-like"/>
</dbReference>
<keyword evidence="4" id="KW-1003">Cell membrane</keyword>
<feature type="transmembrane region" description="Helical" evidence="9">
    <location>
        <begin position="200"/>
        <end position="224"/>
    </location>
</feature>
<evidence type="ECO:0000256" key="1">
    <source>
        <dbReference type="ARBA" id="ARBA00004651"/>
    </source>
</evidence>
<comment type="similarity">
    <text evidence="2">Belongs to the autoinducer-2 exporter (AI-2E) (TC 2.A.86) family.</text>
</comment>
<comment type="subcellular location">
    <subcellularLocation>
        <location evidence="1">Cell membrane</location>
        <topology evidence="1">Multi-pass membrane protein</topology>
    </subcellularLocation>
</comment>
<evidence type="ECO:0000256" key="6">
    <source>
        <dbReference type="ARBA" id="ARBA00022989"/>
    </source>
</evidence>
<keyword evidence="5 9" id="KW-0812">Transmembrane</keyword>